<accession>A0A1I5GJ98</accession>
<gene>
    <name evidence="1" type="ORF">SAMN04489757_12012</name>
</gene>
<dbReference type="Pfam" id="PF20648">
    <property type="entry name" value="DUF6809"/>
    <property type="match status" value="1"/>
</dbReference>
<sequence>MLFKKRILHDLYNGNIIPWERHGSHSEKYNELLSKIEEEERYFISKMSLDDCERFQELSQLHMELSTSEEDNLFSYAFTIGVLLAMDIIKETEEIYND</sequence>
<dbReference type="InterPro" id="IPR049215">
    <property type="entry name" value="DUF6809"/>
</dbReference>
<name>A0A1I5GJ98_9FIRM</name>
<dbReference type="RefSeq" id="WP_091687112.1">
    <property type="nucleotide sequence ID" value="NZ_BAABFM010000028.1"/>
</dbReference>
<protein>
    <submittedName>
        <fullName evidence="1">Uncharacterized protein</fullName>
    </submittedName>
</protein>
<organism evidence="1 2">
    <name type="scientific">Anaerocolumna aminovalerica</name>
    <dbReference type="NCBI Taxonomy" id="1527"/>
    <lineage>
        <taxon>Bacteria</taxon>
        <taxon>Bacillati</taxon>
        <taxon>Bacillota</taxon>
        <taxon>Clostridia</taxon>
        <taxon>Lachnospirales</taxon>
        <taxon>Lachnospiraceae</taxon>
        <taxon>Anaerocolumna</taxon>
    </lineage>
</organism>
<dbReference type="OrthoDB" id="2064172at2"/>
<keyword evidence="2" id="KW-1185">Reference proteome</keyword>
<dbReference type="Proteomes" id="UP000198806">
    <property type="component" value="Unassembled WGS sequence"/>
</dbReference>
<dbReference type="AlphaFoldDB" id="A0A1I5GJ98"/>
<reference evidence="1 2" key="1">
    <citation type="submission" date="2016-10" db="EMBL/GenBank/DDBJ databases">
        <authorList>
            <person name="de Groot N.N."/>
        </authorList>
    </citation>
    <scope>NUCLEOTIDE SEQUENCE [LARGE SCALE GENOMIC DNA]</scope>
    <source>
        <strain evidence="1 2">DSM 1283</strain>
    </source>
</reference>
<dbReference type="EMBL" id="FOWD01000020">
    <property type="protein sequence ID" value="SFO36068.1"/>
    <property type="molecule type" value="Genomic_DNA"/>
</dbReference>
<evidence type="ECO:0000313" key="2">
    <source>
        <dbReference type="Proteomes" id="UP000198806"/>
    </source>
</evidence>
<evidence type="ECO:0000313" key="1">
    <source>
        <dbReference type="EMBL" id="SFO36068.1"/>
    </source>
</evidence>
<proteinExistence type="predicted"/>
<dbReference type="STRING" id="1527.SAMN04489757_12012"/>